<accession>A0A0F9E5I5</accession>
<protein>
    <submittedName>
        <fullName evidence="1">Uncharacterized protein</fullName>
    </submittedName>
</protein>
<organism evidence="1">
    <name type="scientific">marine sediment metagenome</name>
    <dbReference type="NCBI Taxonomy" id="412755"/>
    <lineage>
        <taxon>unclassified sequences</taxon>
        <taxon>metagenomes</taxon>
        <taxon>ecological metagenomes</taxon>
    </lineage>
</organism>
<sequence length="291" mass="33194">MLKKMNKKDLIAINKLVQVATAKGDDKIIKYIIEVNAEEKALFVEIFQPSGKFAVCLRKEMKNILKDELIPIVDSVEFDNILTKIIEGDEIDLFVKGNKVLIKSSKDNVDNYIELPYFEEDDEEKQSRENVKTAFKTRKYGSANNILTFYARANKEDPKPDAICKIDLKKLNIKNIVEVFDKGAIEIGAKKGKFYLTIGGGKQKLGKNITRTIKKREEKDPEEKDPMNIKGECTVLIQDTSCFSLLSGFSGFVNIDMKEDFPLVIKKKISEHRIGICYLISLLEEIEEIKE</sequence>
<proteinExistence type="predicted"/>
<reference evidence="1" key="1">
    <citation type="journal article" date="2015" name="Nature">
        <title>Complex archaea that bridge the gap between prokaryotes and eukaryotes.</title>
        <authorList>
            <person name="Spang A."/>
            <person name="Saw J.H."/>
            <person name="Jorgensen S.L."/>
            <person name="Zaremba-Niedzwiedzka K."/>
            <person name="Martijn J."/>
            <person name="Lind A.E."/>
            <person name="van Eijk R."/>
            <person name="Schleper C."/>
            <person name="Guy L."/>
            <person name="Ettema T.J."/>
        </authorList>
    </citation>
    <scope>NUCLEOTIDE SEQUENCE</scope>
</reference>
<comment type="caution">
    <text evidence="1">The sequence shown here is derived from an EMBL/GenBank/DDBJ whole genome shotgun (WGS) entry which is preliminary data.</text>
</comment>
<evidence type="ECO:0000313" key="1">
    <source>
        <dbReference type="EMBL" id="KKL69259.1"/>
    </source>
</evidence>
<dbReference type="EMBL" id="LAZR01026272">
    <property type="protein sequence ID" value="KKL69259.1"/>
    <property type="molecule type" value="Genomic_DNA"/>
</dbReference>
<name>A0A0F9E5I5_9ZZZZ</name>
<dbReference type="AlphaFoldDB" id="A0A0F9E5I5"/>
<gene>
    <name evidence="1" type="ORF">LCGC14_2116770</name>
</gene>